<evidence type="ECO:0000259" key="3">
    <source>
        <dbReference type="PROSITE" id="PS50112"/>
    </source>
</evidence>
<evidence type="ECO:0000256" key="2">
    <source>
        <dbReference type="ARBA" id="ARBA00029839"/>
    </source>
</evidence>
<dbReference type="EMBL" id="JAUCDY010000014">
    <property type="protein sequence ID" value="MDM7858684.1"/>
    <property type="molecule type" value="Genomic_DNA"/>
</dbReference>
<dbReference type="NCBIfam" id="TIGR00254">
    <property type="entry name" value="GGDEF"/>
    <property type="match status" value="1"/>
</dbReference>
<dbReference type="SMART" id="SM00052">
    <property type="entry name" value="EAL"/>
    <property type="match status" value="1"/>
</dbReference>
<dbReference type="Pfam" id="PF00563">
    <property type="entry name" value="EAL"/>
    <property type="match status" value="1"/>
</dbReference>
<dbReference type="RefSeq" id="WP_289411481.1">
    <property type="nucleotide sequence ID" value="NZ_JAUCDY010000014.1"/>
</dbReference>
<evidence type="ECO:0000256" key="1">
    <source>
        <dbReference type="ARBA" id="ARBA00015125"/>
    </source>
</evidence>
<evidence type="ECO:0000313" key="8">
    <source>
        <dbReference type="Proteomes" id="UP001241056"/>
    </source>
</evidence>
<feature type="domain" description="GGDEF" evidence="6">
    <location>
        <begin position="335"/>
        <end position="467"/>
    </location>
</feature>
<dbReference type="InterPro" id="IPR000700">
    <property type="entry name" value="PAS-assoc_C"/>
</dbReference>
<dbReference type="InterPro" id="IPR013655">
    <property type="entry name" value="PAS_fold_3"/>
</dbReference>
<dbReference type="PROSITE" id="PS50112">
    <property type="entry name" value="PAS"/>
    <property type="match status" value="1"/>
</dbReference>
<keyword evidence="8" id="KW-1185">Reference proteome</keyword>
<dbReference type="SUPFAM" id="SSF46458">
    <property type="entry name" value="Globin-like"/>
    <property type="match status" value="1"/>
</dbReference>
<dbReference type="Gene3D" id="1.10.490.10">
    <property type="entry name" value="Globins"/>
    <property type="match status" value="1"/>
</dbReference>
<dbReference type="InterPro" id="IPR000160">
    <property type="entry name" value="GGDEF_dom"/>
</dbReference>
<dbReference type="Pfam" id="PF08447">
    <property type="entry name" value="PAS_3"/>
    <property type="match status" value="1"/>
</dbReference>
<dbReference type="InterPro" id="IPR052155">
    <property type="entry name" value="Biofilm_reg_signaling"/>
</dbReference>
<dbReference type="Gene3D" id="3.30.450.20">
    <property type="entry name" value="PAS domain"/>
    <property type="match status" value="1"/>
</dbReference>
<dbReference type="SMART" id="SM00267">
    <property type="entry name" value="GGDEF"/>
    <property type="match status" value="1"/>
</dbReference>
<dbReference type="PROSITE" id="PS50883">
    <property type="entry name" value="EAL"/>
    <property type="match status" value="1"/>
</dbReference>
<dbReference type="InterPro" id="IPR035919">
    <property type="entry name" value="EAL_sf"/>
</dbReference>
<dbReference type="PROSITE" id="PS50887">
    <property type="entry name" value="GGDEF"/>
    <property type="match status" value="1"/>
</dbReference>
<proteinExistence type="predicted"/>
<accession>A0ABT7SR66</accession>
<dbReference type="Pfam" id="PF11563">
    <property type="entry name" value="Protoglobin"/>
    <property type="match status" value="1"/>
</dbReference>
<dbReference type="CDD" id="cd01949">
    <property type="entry name" value="GGDEF"/>
    <property type="match status" value="1"/>
</dbReference>
<dbReference type="SMART" id="SM00086">
    <property type="entry name" value="PAC"/>
    <property type="match status" value="1"/>
</dbReference>
<feature type="domain" description="EAL" evidence="5">
    <location>
        <begin position="476"/>
        <end position="730"/>
    </location>
</feature>
<dbReference type="Pfam" id="PF00990">
    <property type="entry name" value="GGDEF"/>
    <property type="match status" value="1"/>
</dbReference>
<gene>
    <name evidence="7" type="ORF">QEZ41_10435</name>
</gene>
<evidence type="ECO:0000259" key="4">
    <source>
        <dbReference type="PROSITE" id="PS50113"/>
    </source>
</evidence>
<dbReference type="InterPro" id="IPR029787">
    <property type="entry name" value="Nucleotide_cyclase"/>
</dbReference>
<dbReference type="InterPro" id="IPR012292">
    <property type="entry name" value="Globin/Proto"/>
</dbReference>
<dbReference type="PROSITE" id="PS50113">
    <property type="entry name" value="PAC"/>
    <property type="match status" value="1"/>
</dbReference>
<dbReference type="SMART" id="SM00091">
    <property type="entry name" value="PAS"/>
    <property type="match status" value="1"/>
</dbReference>
<dbReference type="PANTHER" id="PTHR44757">
    <property type="entry name" value="DIGUANYLATE CYCLASE DGCP"/>
    <property type="match status" value="1"/>
</dbReference>
<dbReference type="PANTHER" id="PTHR44757:SF2">
    <property type="entry name" value="BIOFILM ARCHITECTURE MAINTENANCE PROTEIN MBAA"/>
    <property type="match status" value="1"/>
</dbReference>
<organism evidence="7 8">
    <name type="scientific">Thiopseudomonas acetoxidans</name>
    <dbReference type="NCBI Taxonomy" id="3041622"/>
    <lineage>
        <taxon>Bacteria</taxon>
        <taxon>Pseudomonadati</taxon>
        <taxon>Pseudomonadota</taxon>
        <taxon>Gammaproteobacteria</taxon>
        <taxon>Pseudomonadales</taxon>
        <taxon>Pseudomonadaceae</taxon>
        <taxon>Thiopseudomonas</taxon>
    </lineage>
</organism>
<protein>
    <recommendedName>
        <fullName evidence="1">Diguanylate cyclase DosC</fullName>
    </recommendedName>
    <alternativeName>
        <fullName evidence="2">Direct oxygen-sensing cyclase</fullName>
    </alternativeName>
</protein>
<dbReference type="Gene3D" id="3.20.20.450">
    <property type="entry name" value="EAL domain"/>
    <property type="match status" value="1"/>
</dbReference>
<evidence type="ECO:0000313" key="7">
    <source>
        <dbReference type="EMBL" id="MDM7858684.1"/>
    </source>
</evidence>
<dbReference type="InterPro" id="IPR009050">
    <property type="entry name" value="Globin-like_sf"/>
</dbReference>
<dbReference type="CDD" id="cd01948">
    <property type="entry name" value="EAL"/>
    <property type="match status" value="1"/>
</dbReference>
<name>A0ABT7SR66_9GAMM</name>
<sequence>MFSQDELSALIKRVGLDVASLEERSRFLEWQEADAARLKQVAPLLENALAPYFKKLAQHLTKFSDQPNLALCESSLQSMTQKKQAYYQKLWDGPRDEDFIRNRVGVGLVHHKIGLEPYQYLGSFRIFLEHMLEQICGQNQQTELYSSLLKAVFLDISLALESYYASSFKDFEEDRQRFSRSMRGANDGIWEWDLKNDVLYLSDRWLEIVKLEREAIPNPSTRDWNDRIHPEDRHLLRQAVRNHLNGRSNSLDHEYRIRQGNGEYIWVLTRGTLQLDEYGNRRISGTLADIHERKQNEQKMSYAAFHDPLTGLPNRSRLDQFLQEAVQNNERNQGKKTALLFIDLDNFKFVNDNYGHNIGDMLLIEIARRLQQCLRPGDHLARFGGDEFVVLLNDLVQINDAKHVAQRMLDALQAPVHIQDNCLAMSASIGVTDLPHSDNLTDILQAADLALYQAKMAGKAQYALYTECMQSDAQKQQIKQQALLCALSNQEFSLHYQPIFAVTEEQPRVVAVEALLRWNYQGECLEPKDFLGTLDTVGGLFDVGGWVLTTACQQVRQWQQEYNQELACAINIAPSQLKNKNLIQQVKNALAISGLKPEQLILEITEEQLQVDCLVIPKSLRALADLGVRIALDDFGLGYTSLSYLKRFPIHILKIDKQLINQKDNDDVHRNFGQAIISLGHSLGLDVVAEGVEQATQLSFVQQHNCQYAQGYFLGTPVTAELFIQHLQCA</sequence>
<dbReference type="SUPFAM" id="SSF55073">
    <property type="entry name" value="Nucleotide cyclase"/>
    <property type="match status" value="1"/>
</dbReference>
<dbReference type="InterPro" id="IPR035965">
    <property type="entry name" value="PAS-like_dom_sf"/>
</dbReference>
<dbReference type="InterPro" id="IPR001633">
    <property type="entry name" value="EAL_dom"/>
</dbReference>
<dbReference type="Gene3D" id="3.30.70.270">
    <property type="match status" value="1"/>
</dbReference>
<evidence type="ECO:0000259" key="5">
    <source>
        <dbReference type="PROSITE" id="PS50883"/>
    </source>
</evidence>
<dbReference type="SUPFAM" id="SSF141868">
    <property type="entry name" value="EAL domain-like"/>
    <property type="match status" value="1"/>
</dbReference>
<dbReference type="Proteomes" id="UP001241056">
    <property type="component" value="Unassembled WGS sequence"/>
</dbReference>
<comment type="caution">
    <text evidence="7">The sequence shown here is derived from an EMBL/GenBank/DDBJ whole genome shotgun (WGS) entry which is preliminary data.</text>
</comment>
<dbReference type="NCBIfam" id="TIGR00229">
    <property type="entry name" value="sensory_box"/>
    <property type="match status" value="1"/>
</dbReference>
<dbReference type="InterPro" id="IPR000014">
    <property type="entry name" value="PAS"/>
</dbReference>
<dbReference type="InterPro" id="IPR044398">
    <property type="entry name" value="Globin-sensor_dom"/>
</dbReference>
<feature type="domain" description="PAC" evidence="4">
    <location>
        <begin position="251"/>
        <end position="302"/>
    </location>
</feature>
<dbReference type="SUPFAM" id="SSF55785">
    <property type="entry name" value="PYP-like sensor domain (PAS domain)"/>
    <property type="match status" value="1"/>
</dbReference>
<dbReference type="InterPro" id="IPR043128">
    <property type="entry name" value="Rev_trsase/Diguanyl_cyclase"/>
</dbReference>
<dbReference type="CDD" id="cd00130">
    <property type="entry name" value="PAS"/>
    <property type="match status" value="1"/>
</dbReference>
<evidence type="ECO:0000259" key="6">
    <source>
        <dbReference type="PROSITE" id="PS50887"/>
    </source>
</evidence>
<dbReference type="InterPro" id="IPR001610">
    <property type="entry name" value="PAC"/>
</dbReference>
<reference evidence="7 8" key="1">
    <citation type="submission" date="2023-06" db="EMBL/GenBank/DDBJ databases">
        <title>Thiopseudomonas sp. CY1220 draft genome sequence.</title>
        <authorList>
            <person name="Zhao G."/>
            <person name="An M."/>
        </authorList>
    </citation>
    <scope>NUCLEOTIDE SEQUENCE [LARGE SCALE GENOMIC DNA]</scope>
    <source>
        <strain evidence="7 8">CY1220</strain>
    </source>
</reference>
<feature type="domain" description="PAS" evidence="3">
    <location>
        <begin position="174"/>
        <end position="247"/>
    </location>
</feature>